<sequence length="193" mass="21019">MQRQLSSIALALTALTSAATLAISISPAFSQPVATNSQPNKVTFLCREIFDKASGDKIPATVAWIPERKGHISLIGWKSQALPPHITPQKRCEIVTQKFQQFYDNGSLNYLTHGINNGYPVICSIPNQGETCNGTNQLFTIKPGSSPTIVLQRLIDTLVGAGGVGILYQNSGQQVYIDMKEYFKKAPVENIPT</sequence>
<evidence type="ECO:0008006" key="4">
    <source>
        <dbReference type="Google" id="ProtNLM"/>
    </source>
</evidence>
<comment type="caution">
    <text evidence="2">The sequence shown here is derived from an EMBL/GenBank/DDBJ whole genome shotgun (WGS) entry which is preliminary data.</text>
</comment>
<dbReference type="OrthoDB" id="490444at2"/>
<gene>
    <name evidence="2" type="ORF">CK510_20730</name>
</gene>
<protein>
    <recommendedName>
        <fullName evidence="4">Circadian oscillating protein COP23</fullName>
    </recommendedName>
</protein>
<feature type="signal peptide" evidence="1">
    <location>
        <begin position="1"/>
        <end position="30"/>
    </location>
</feature>
<evidence type="ECO:0000313" key="3">
    <source>
        <dbReference type="Proteomes" id="UP000218238"/>
    </source>
</evidence>
<evidence type="ECO:0000313" key="2">
    <source>
        <dbReference type="EMBL" id="PAX52176.1"/>
    </source>
</evidence>
<proteinExistence type="predicted"/>
<name>A0A2A2TET3_9CYAN</name>
<feature type="chain" id="PRO_5013195084" description="Circadian oscillating protein COP23" evidence="1">
    <location>
        <begin position="31"/>
        <end position="193"/>
    </location>
</feature>
<reference evidence="2 3" key="1">
    <citation type="submission" date="2017-08" db="EMBL/GenBank/DDBJ databases">
        <title>Draft genome sequence of filamentous cyanobacterium Calothrix elsteri CCALA 953.</title>
        <authorList>
            <person name="Gagunashvili A.N."/>
            <person name="Elster J."/>
            <person name="Andresson O.S."/>
        </authorList>
    </citation>
    <scope>NUCLEOTIDE SEQUENCE [LARGE SCALE GENOMIC DNA]</scope>
    <source>
        <strain evidence="2 3">CCALA 953</strain>
    </source>
</reference>
<evidence type="ECO:0000256" key="1">
    <source>
        <dbReference type="SAM" id="SignalP"/>
    </source>
</evidence>
<dbReference type="AlphaFoldDB" id="A0A2A2TET3"/>
<dbReference type="Proteomes" id="UP000218238">
    <property type="component" value="Unassembled WGS sequence"/>
</dbReference>
<keyword evidence="3" id="KW-1185">Reference proteome</keyword>
<keyword evidence="1" id="KW-0732">Signal</keyword>
<dbReference type="InterPro" id="IPR025478">
    <property type="entry name" value="COP23"/>
</dbReference>
<organism evidence="2 3">
    <name type="scientific">Brunnivagina elsteri CCALA 953</name>
    <dbReference type="NCBI Taxonomy" id="987040"/>
    <lineage>
        <taxon>Bacteria</taxon>
        <taxon>Bacillati</taxon>
        <taxon>Cyanobacteriota</taxon>
        <taxon>Cyanophyceae</taxon>
        <taxon>Nostocales</taxon>
        <taxon>Calotrichaceae</taxon>
        <taxon>Brunnivagina</taxon>
    </lineage>
</organism>
<accession>A0A2A2TET3</accession>
<dbReference type="Pfam" id="PF14218">
    <property type="entry name" value="COP23"/>
    <property type="match status" value="1"/>
</dbReference>
<dbReference type="EMBL" id="NTFS01000273">
    <property type="protein sequence ID" value="PAX52176.1"/>
    <property type="molecule type" value="Genomic_DNA"/>
</dbReference>
<dbReference type="RefSeq" id="WP_095723504.1">
    <property type="nucleotide sequence ID" value="NZ_NTFS01000273.1"/>
</dbReference>